<dbReference type="InterPro" id="IPR011344">
    <property type="entry name" value="ssDNA-bd"/>
</dbReference>
<keyword evidence="1 2" id="KW-0238">DNA-binding</keyword>
<dbReference type="GO" id="GO:0006260">
    <property type="term" value="P:DNA replication"/>
    <property type="evidence" value="ECO:0007669"/>
    <property type="project" value="InterPro"/>
</dbReference>
<sequence length="60" mass="6821">MASYNRIILMGHLTRDPELTYIQGGTAIAKFGLAVNRKFAGKDGEKKEEVDFFDIEAWEK</sequence>
<protein>
    <submittedName>
        <fullName evidence="2">Putative single-stranded DNA-binding protein</fullName>
    </submittedName>
</protein>
<organism evidence="2">
    <name type="scientific">viral metagenome</name>
    <dbReference type="NCBI Taxonomy" id="1070528"/>
    <lineage>
        <taxon>unclassified sequences</taxon>
        <taxon>metagenomes</taxon>
        <taxon>organismal metagenomes</taxon>
    </lineage>
</organism>
<evidence type="ECO:0000256" key="1">
    <source>
        <dbReference type="ARBA" id="ARBA00023125"/>
    </source>
</evidence>
<dbReference type="SUPFAM" id="SSF50249">
    <property type="entry name" value="Nucleic acid-binding proteins"/>
    <property type="match status" value="1"/>
</dbReference>
<dbReference type="GO" id="GO:0003697">
    <property type="term" value="F:single-stranded DNA binding"/>
    <property type="evidence" value="ECO:0007669"/>
    <property type="project" value="InterPro"/>
</dbReference>
<dbReference type="CDD" id="cd04496">
    <property type="entry name" value="SSB_OBF"/>
    <property type="match status" value="1"/>
</dbReference>
<dbReference type="EMBL" id="MT141463">
    <property type="protein sequence ID" value="QJA62176.1"/>
    <property type="molecule type" value="Genomic_DNA"/>
</dbReference>
<dbReference type="AlphaFoldDB" id="A0A6M3IX12"/>
<reference evidence="2" key="1">
    <citation type="submission" date="2020-03" db="EMBL/GenBank/DDBJ databases">
        <title>The deep terrestrial virosphere.</title>
        <authorList>
            <person name="Holmfeldt K."/>
            <person name="Nilsson E."/>
            <person name="Simone D."/>
            <person name="Lopez-Fernandez M."/>
            <person name="Wu X."/>
            <person name="de Brujin I."/>
            <person name="Lundin D."/>
            <person name="Andersson A."/>
            <person name="Bertilsson S."/>
            <person name="Dopson M."/>
        </authorList>
    </citation>
    <scope>NUCLEOTIDE SEQUENCE</scope>
    <source>
        <strain evidence="3">MM415A02602</strain>
        <strain evidence="2">MM415B00820</strain>
    </source>
</reference>
<name>A0A6M3IX12_9ZZZZ</name>
<accession>A0A6M3IX12</accession>
<proteinExistence type="predicted"/>
<dbReference type="InterPro" id="IPR012340">
    <property type="entry name" value="NA-bd_OB-fold"/>
</dbReference>
<dbReference type="PROSITE" id="PS50935">
    <property type="entry name" value="SSB"/>
    <property type="match status" value="1"/>
</dbReference>
<dbReference type="Pfam" id="PF00436">
    <property type="entry name" value="SSB"/>
    <property type="match status" value="1"/>
</dbReference>
<dbReference type="Gene3D" id="2.40.50.140">
    <property type="entry name" value="Nucleic acid-binding proteins"/>
    <property type="match status" value="1"/>
</dbReference>
<evidence type="ECO:0000313" key="3">
    <source>
        <dbReference type="EMBL" id="QJA72816.1"/>
    </source>
</evidence>
<dbReference type="EMBL" id="MT141980">
    <property type="protein sequence ID" value="QJA72816.1"/>
    <property type="molecule type" value="Genomic_DNA"/>
</dbReference>
<dbReference type="NCBIfam" id="TIGR00621">
    <property type="entry name" value="ssb"/>
    <property type="match status" value="1"/>
</dbReference>
<evidence type="ECO:0000313" key="2">
    <source>
        <dbReference type="EMBL" id="QJA62176.1"/>
    </source>
</evidence>
<gene>
    <name evidence="3" type="ORF">MM415A02602_0009</name>
    <name evidence="2" type="ORF">MM415B00820_0038</name>
</gene>
<dbReference type="InterPro" id="IPR000424">
    <property type="entry name" value="Primosome_PriB/ssb"/>
</dbReference>